<sequence length="117" mass="12745">MIRIRPEQMAVFEHARQQAFCARAVAFLHSEHAPRCAERGHAEVVLLVEQYTPRLVAHGITSPVQAVTLLETLLLSRLDLRSQADAEAVDAAFAKAGPSFDSLNDRLGDALAPTSRG</sequence>
<dbReference type="OrthoDB" id="9943435at2"/>
<name>A0A0D5Y1N4_9PSED</name>
<dbReference type="EMBL" id="CP011110">
    <property type="protein sequence ID" value="AKA24960.1"/>
    <property type="molecule type" value="Genomic_DNA"/>
</dbReference>
<proteinExistence type="predicted"/>
<reference evidence="1 2" key="1">
    <citation type="journal article" date="2015" name="Mol. Plant Microbe Interact.">
        <title>Comparative Genomic Analysis of Pseudomonas chlororaphis PCL1606 Reveals New Insight into Antifungal Compounds Involved in Biocontrol.</title>
        <authorList>
            <person name="Calderon C.E."/>
            <person name="Ramos C."/>
            <person name="de Vicente A."/>
            <person name="Cazorla F.M."/>
        </authorList>
    </citation>
    <scope>NUCLEOTIDE SEQUENCE [LARGE SCALE GENOMIC DNA]</scope>
    <source>
        <strain evidence="1 2">PCL1606</strain>
    </source>
</reference>
<dbReference type="PATRIC" id="fig|587753.10.peg.3497"/>
<dbReference type="Proteomes" id="UP000032748">
    <property type="component" value="Chromosome"/>
</dbReference>
<dbReference type="AlphaFoldDB" id="A0A0D5Y1N4"/>
<evidence type="ECO:0000313" key="1">
    <source>
        <dbReference type="EMBL" id="AKA24960.1"/>
    </source>
</evidence>
<evidence type="ECO:0000313" key="2">
    <source>
        <dbReference type="Proteomes" id="UP000032748"/>
    </source>
</evidence>
<dbReference type="RefSeq" id="WP_148558657.1">
    <property type="nucleotide sequence ID" value="NZ_CP011110.1"/>
</dbReference>
<dbReference type="KEGG" id="pcz:PCL1606_35090"/>
<gene>
    <name evidence="1" type="ORF">PCL1606_35090</name>
</gene>
<organism evidence="1 2">
    <name type="scientific">Pseudomonas chlororaphis</name>
    <dbReference type="NCBI Taxonomy" id="587753"/>
    <lineage>
        <taxon>Bacteria</taxon>
        <taxon>Pseudomonadati</taxon>
        <taxon>Pseudomonadota</taxon>
        <taxon>Gammaproteobacteria</taxon>
        <taxon>Pseudomonadales</taxon>
        <taxon>Pseudomonadaceae</taxon>
        <taxon>Pseudomonas</taxon>
    </lineage>
</organism>
<protein>
    <submittedName>
        <fullName evidence="1">Uncharacterized protein</fullName>
    </submittedName>
</protein>
<accession>A0A0D5Y1N4</accession>